<evidence type="ECO:0000313" key="1">
    <source>
        <dbReference type="EMBL" id="KAK2119103.1"/>
    </source>
</evidence>
<proteinExistence type="predicted"/>
<accession>A0ABQ9WBT8</accession>
<dbReference type="Proteomes" id="UP001266305">
    <property type="component" value="Unassembled WGS sequence"/>
</dbReference>
<gene>
    <name evidence="1" type="ORF">P7K49_000489</name>
</gene>
<dbReference type="EMBL" id="JASSZA010000001">
    <property type="protein sequence ID" value="KAK2119103.1"/>
    <property type="molecule type" value="Genomic_DNA"/>
</dbReference>
<keyword evidence="2" id="KW-1185">Reference proteome</keyword>
<reference evidence="1 2" key="1">
    <citation type="submission" date="2023-05" db="EMBL/GenBank/DDBJ databases">
        <title>B98-5 Cell Line De Novo Hybrid Assembly: An Optical Mapping Approach.</title>
        <authorList>
            <person name="Kananen K."/>
            <person name="Auerbach J.A."/>
            <person name="Kautto E."/>
            <person name="Blachly J.S."/>
        </authorList>
    </citation>
    <scope>NUCLEOTIDE SEQUENCE [LARGE SCALE GENOMIC DNA]</scope>
    <source>
        <strain evidence="1">B95-8</strain>
        <tissue evidence="1">Cell line</tissue>
    </source>
</reference>
<evidence type="ECO:0000313" key="2">
    <source>
        <dbReference type="Proteomes" id="UP001266305"/>
    </source>
</evidence>
<sequence length="76" mass="8359">MILRKDFCVALRPVACTQSSNEVYLSNLNLSMPPPKFVEEKANFDDILESVLPINGLLSGDKVKLVLINSKLPLAS</sequence>
<comment type="caution">
    <text evidence="1">The sequence shown here is derived from an EMBL/GenBank/DDBJ whole genome shotgun (WGS) entry which is preliminary data.</text>
</comment>
<organism evidence="1 2">
    <name type="scientific">Saguinus oedipus</name>
    <name type="common">Cotton-top tamarin</name>
    <name type="synonym">Oedipomidas oedipus</name>
    <dbReference type="NCBI Taxonomy" id="9490"/>
    <lineage>
        <taxon>Eukaryota</taxon>
        <taxon>Metazoa</taxon>
        <taxon>Chordata</taxon>
        <taxon>Craniata</taxon>
        <taxon>Vertebrata</taxon>
        <taxon>Euteleostomi</taxon>
        <taxon>Mammalia</taxon>
        <taxon>Eutheria</taxon>
        <taxon>Euarchontoglires</taxon>
        <taxon>Primates</taxon>
        <taxon>Haplorrhini</taxon>
        <taxon>Platyrrhini</taxon>
        <taxon>Cebidae</taxon>
        <taxon>Callitrichinae</taxon>
        <taxon>Saguinus</taxon>
    </lineage>
</organism>
<protein>
    <submittedName>
        <fullName evidence="1">Uncharacterized protein</fullName>
    </submittedName>
</protein>
<name>A0ABQ9WBT8_SAGOE</name>